<dbReference type="PROSITE" id="PS51375">
    <property type="entry name" value="PPR"/>
    <property type="match status" value="4"/>
</dbReference>
<evidence type="ECO:0000259" key="3">
    <source>
        <dbReference type="Pfam" id="PF14432"/>
    </source>
</evidence>
<dbReference type="Gene3D" id="1.25.40.10">
    <property type="entry name" value="Tetratricopeptide repeat domain"/>
    <property type="match status" value="3"/>
</dbReference>
<dbReference type="FunFam" id="1.25.40.10:FF:000366">
    <property type="entry name" value="Pentatricopeptide (PPR) repeat-containing protein"/>
    <property type="match status" value="1"/>
</dbReference>
<dbReference type="EMBL" id="LR721783">
    <property type="protein sequence ID" value="VVW38486.1"/>
    <property type="molecule type" value="Genomic_DNA"/>
</dbReference>
<feature type="domain" description="DYW" evidence="3">
    <location>
        <begin position="487"/>
        <end position="579"/>
    </location>
</feature>
<dbReference type="OMA" id="ASKARWM"/>
<feature type="repeat" description="PPR" evidence="2">
    <location>
        <begin position="171"/>
        <end position="201"/>
    </location>
</feature>
<dbReference type="FunFam" id="1.25.40.10:FF:000031">
    <property type="entry name" value="Pentatricopeptide repeat-containing protein mitochondrial"/>
    <property type="match status" value="1"/>
</dbReference>
<evidence type="ECO:0000256" key="1">
    <source>
        <dbReference type="ARBA" id="ARBA00022737"/>
    </source>
</evidence>
<dbReference type="Pfam" id="PF20431">
    <property type="entry name" value="E_motif"/>
    <property type="match status" value="1"/>
</dbReference>
<feature type="repeat" description="PPR" evidence="2">
    <location>
        <begin position="273"/>
        <end position="307"/>
    </location>
</feature>
<dbReference type="InterPro" id="IPR046960">
    <property type="entry name" value="PPR_At4g14850-like_plant"/>
</dbReference>
<dbReference type="OrthoDB" id="185373at2759"/>
<name>A0A5K1DJ27_9MAGN</name>
<dbReference type="AlphaFoldDB" id="A0A5K1DJ27"/>
<evidence type="ECO:0000313" key="4">
    <source>
        <dbReference type="EMBL" id="VVW38486.1"/>
    </source>
</evidence>
<dbReference type="NCBIfam" id="TIGR00756">
    <property type="entry name" value="PPR"/>
    <property type="match status" value="4"/>
</dbReference>
<dbReference type="GO" id="GO:0080156">
    <property type="term" value="P:mitochondrial mRNA modification"/>
    <property type="evidence" value="ECO:0007669"/>
    <property type="project" value="EnsemblPlants"/>
</dbReference>
<dbReference type="Pfam" id="PF13041">
    <property type="entry name" value="PPR_2"/>
    <property type="match status" value="1"/>
</dbReference>
<dbReference type="InterPro" id="IPR002885">
    <property type="entry name" value="PPR_rpt"/>
</dbReference>
<dbReference type="PANTHER" id="PTHR47926">
    <property type="entry name" value="PENTATRICOPEPTIDE REPEAT-CONTAINING PROTEIN"/>
    <property type="match status" value="1"/>
</dbReference>
<keyword evidence="1" id="KW-0677">Repeat</keyword>
<protein>
    <recommendedName>
        <fullName evidence="3">DYW domain-containing protein</fullName>
    </recommendedName>
</protein>
<proteinExistence type="predicted"/>
<dbReference type="Pfam" id="PF01535">
    <property type="entry name" value="PPR"/>
    <property type="match status" value="4"/>
</dbReference>
<reference evidence="4" key="1">
    <citation type="submission" date="2019-09" db="EMBL/GenBank/DDBJ databases">
        <authorList>
            <person name="Zhang L."/>
        </authorList>
    </citation>
    <scope>NUCLEOTIDE SEQUENCE</scope>
</reference>
<dbReference type="FunFam" id="1.25.40.10:FF:000344">
    <property type="entry name" value="Pentatricopeptide repeat-containing protein"/>
    <property type="match status" value="1"/>
</dbReference>
<sequence>MAYALSLLQRCTGLAHLRQVHAHMVVTGLANSVHALTKLVEFCALLSDGVFLDYAGEIFRQVAHPTTTTWNAMIRGLAQGPDPKLAILLYPQIQKGSFSSSLRPDALSVSFALKACARLLGLKEGQELHAQVFRFGFASDSLLQTTLMDLYFKTSRGDDARQVFDELPKRDIVAWNVIVAGYAQCGRSNDALVMFRCMQQVPDLRPNEVTILGALSACSQLGAADDGESVHAYARQHALDRHCFVGNALIDMYAKCGRVDRALQVFDEVPQRSLVSWNTMIMAFAMHGRAHDALALYQKMKTAKVAPDSVTFLAVLGACNHAGLVEDGRQLLRSMEEFRVVPNVKHYGCVVDLLGRAGRLEEAYDLIVNLPVEVDVVLWQSLLGACYTYGNVELAERAMQRLAELNSNNSGDFVLMSNVYAASARWDDVGRTREAMKRVDVVKTPGFSYIKVDGVIHKFVMGDQEHEKSKEIYEKLDEICARARLLGYAPKTSFVLHDIDEEDKENALSCHSEKLAVAFGLLSTDGGSPILVIKNLRICGDCHALIKLVSKIYGREIIVRDRTRFHHFAKGLCSCKDYW</sequence>
<dbReference type="InterPro" id="IPR011990">
    <property type="entry name" value="TPR-like_helical_dom_sf"/>
</dbReference>
<dbReference type="GO" id="GO:0008270">
    <property type="term" value="F:zinc ion binding"/>
    <property type="evidence" value="ECO:0007669"/>
    <property type="project" value="InterPro"/>
</dbReference>
<dbReference type="GO" id="GO:0003723">
    <property type="term" value="F:RNA binding"/>
    <property type="evidence" value="ECO:0007669"/>
    <property type="project" value="InterPro"/>
</dbReference>
<dbReference type="Gramene" id="NC5G0062620.1">
    <property type="protein sequence ID" value="NC5G0062620.1:cds"/>
    <property type="gene ID" value="NC5G0062620"/>
</dbReference>
<dbReference type="GO" id="GO:0005739">
    <property type="term" value="C:mitochondrion"/>
    <property type="evidence" value="ECO:0007669"/>
    <property type="project" value="EnsemblPlants"/>
</dbReference>
<dbReference type="InterPro" id="IPR032867">
    <property type="entry name" value="DYW_dom"/>
</dbReference>
<dbReference type="Pfam" id="PF14432">
    <property type="entry name" value="DYW_deaminase"/>
    <property type="match status" value="1"/>
</dbReference>
<dbReference type="SUPFAM" id="SSF48452">
    <property type="entry name" value="TPR-like"/>
    <property type="match status" value="1"/>
</dbReference>
<organism evidence="4">
    <name type="scientific">Nymphaea colorata</name>
    <name type="common">pocket water lily</name>
    <dbReference type="NCBI Taxonomy" id="210225"/>
    <lineage>
        <taxon>Eukaryota</taxon>
        <taxon>Viridiplantae</taxon>
        <taxon>Streptophyta</taxon>
        <taxon>Embryophyta</taxon>
        <taxon>Tracheophyta</taxon>
        <taxon>Spermatophyta</taxon>
        <taxon>Magnoliopsida</taxon>
        <taxon>Nymphaeales</taxon>
        <taxon>Nymphaeaceae</taxon>
        <taxon>Nymphaea</taxon>
    </lineage>
</organism>
<evidence type="ECO:0000256" key="2">
    <source>
        <dbReference type="PROSITE-ProRule" id="PRU00708"/>
    </source>
</evidence>
<dbReference type="InterPro" id="IPR046848">
    <property type="entry name" value="E_motif"/>
</dbReference>
<dbReference type="PANTHER" id="PTHR47926:SF408">
    <property type="entry name" value="DYW DOMAIN-CONTAINING PROTEIN"/>
    <property type="match status" value="1"/>
</dbReference>
<feature type="repeat" description="PPR" evidence="2">
    <location>
        <begin position="308"/>
        <end position="342"/>
    </location>
</feature>
<feature type="repeat" description="PPR" evidence="2">
    <location>
        <begin position="242"/>
        <end position="272"/>
    </location>
</feature>
<accession>A0A5K1DJ27</accession>
<gene>
    <name evidence="4" type="ORF">NYM_LOCUS19277</name>
</gene>